<evidence type="ECO:0000313" key="2">
    <source>
        <dbReference type="Proteomes" id="UP000886523"/>
    </source>
</evidence>
<reference evidence="1" key="1">
    <citation type="journal article" date="2020" name="Nat. Commun.">
        <title>Large-scale genome sequencing of mycorrhizal fungi provides insights into the early evolution of symbiotic traits.</title>
        <authorList>
            <person name="Miyauchi S."/>
            <person name="Kiss E."/>
            <person name="Kuo A."/>
            <person name="Drula E."/>
            <person name="Kohler A."/>
            <person name="Sanchez-Garcia M."/>
            <person name="Morin E."/>
            <person name="Andreopoulos B."/>
            <person name="Barry K.W."/>
            <person name="Bonito G."/>
            <person name="Buee M."/>
            <person name="Carver A."/>
            <person name="Chen C."/>
            <person name="Cichocki N."/>
            <person name="Clum A."/>
            <person name="Culley D."/>
            <person name="Crous P.W."/>
            <person name="Fauchery L."/>
            <person name="Girlanda M."/>
            <person name="Hayes R.D."/>
            <person name="Keri Z."/>
            <person name="LaButti K."/>
            <person name="Lipzen A."/>
            <person name="Lombard V."/>
            <person name="Magnuson J."/>
            <person name="Maillard F."/>
            <person name="Murat C."/>
            <person name="Nolan M."/>
            <person name="Ohm R.A."/>
            <person name="Pangilinan J."/>
            <person name="Pereira M.F."/>
            <person name="Perotto S."/>
            <person name="Peter M."/>
            <person name="Pfister S."/>
            <person name="Riley R."/>
            <person name="Sitrit Y."/>
            <person name="Stielow J.B."/>
            <person name="Szollosi G."/>
            <person name="Zifcakova L."/>
            <person name="Stursova M."/>
            <person name="Spatafora J.W."/>
            <person name="Tedersoo L."/>
            <person name="Vaario L.M."/>
            <person name="Yamada A."/>
            <person name="Yan M."/>
            <person name="Wang P."/>
            <person name="Xu J."/>
            <person name="Bruns T."/>
            <person name="Baldrian P."/>
            <person name="Vilgalys R."/>
            <person name="Dunand C."/>
            <person name="Henrissat B."/>
            <person name="Grigoriev I.V."/>
            <person name="Hibbett D."/>
            <person name="Nagy L.G."/>
            <person name="Martin F.M."/>
        </authorList>
    </citation>
    <scope>NUCLEOTIDE SEQUENCE</scope>
    <source>
        <strain evidence="1">UP504</strain>
    </source>
</reference>
<protein>
    <submittedName>
        <fullName evidence="1">Uncharacterized protein</fullName>
    </submittedName>
</protein>
<gene>
    <name evidence="1" type="ORF">BS47DRAFT_1361557</name>
</gene>
<evidence type="ECO:0000313" key="1">
    <source>
        <dbReference type="EMBL" id="KAF9514696.1"/>
    </source>
</evidence>
<dbReference type="AlphaFoldDB" id="A0A9P6B1M1"/>
<name>A0A9P6B1M1_9AGAM</name>
<organism evidence="1 2">
    <name type="scientific">Hydnum rufescens UP504</name>
    <dbReference type="NCBI Taxonomy" id="1448309"/>
    <lineage>
        <taxon>Eukaryota</taxon>
        <taxon>Fungi</taxon>
        <taxon>Dikarya</taxon>
        <taxon>Basidiomycota</taxon>
        <taxon>Agaricomycotina</taxon>
        <taxon>Agaricomycetes</taxon>
        <taxon>Cantharellales</taxon>
        <taxon>Hydnaceae</taxon>
        <taxon>Hydnum</taxon>
    </lineage>
</organism>
<sequence length="148" mass="16142">MSLNWPFPLCPSAGLTATVIATSSSLQCGEVCSLKPLAVESTGSGPDPYCFFKTGFGAEEYIVRRYFRCRKRACGLIHNTGCKKIQLAAVLVHSLCGVRYPVYLLLFSRGVPRDDDVVITVAVRSALGHNFRKHSIPLRRGSGIVQPV</sequence>
<keyword evidence="2" id="KW-1185">Reference proteome</keyword>
<dbReference type="Proteomes" id="UP000886523">
    <property type="component" value="Unassembled WGS sequence"/>
</dbReference>
<proteinExistence type="predicted"/>
<accession>A0A9P6B1M1</accession>
<comment type="caution">
    <text evidence="1">The sequence shown here is derived from an EMBL/GenBank/DDBJ whole genome shotgun (WGS) entry which is preliminary data.</text>
</comment>
<dbReference type="EMBL" id="MU128958">
    <property type="protein sequence ID" value="KAF9514696.1"/>
    <property type="molecule type" value="Genomic_DNA"/>
</dbReference>